<keyword evidence="6" id="KW-1185">Reference proteome</keyword>
<comment type="caution">
    <text evidence="5">The sequence shown here is derived from an EMBL/GenBank/DDBJ whole genome shotgun (WGS) entry which is preliminary data.</text>
</comment>
<proteinExistence type="predicted"/>
<dbReference type="Gene3D" id="3.40.50.2000">
    <property type="entry name" value="Glycogen Phosphorylase B"/>
    <property type="match status" value="3"/>
</dbReference>
<dbReference type="InterPro" id="IPR028098">
    <property type="entry name" value="Glyco_trans_4-like_N"/>
</dbReference>
<keyword evidence="2" id="KW-0808">Transferase</keyword>
<dbReference type="PANTHER" id="PTHR12526:SF636">
    <property type="entry name" value="BLL3647 PROTEIN"/>
    <property type="match status" value="1"/>
</dbReference>
<evidence type="ECO:0000256" key="2">
    <source>
        <dbReference type="ARBA" id="ARBA00022679"/>
    </source>
</evidence>
<dbReference type="PANTHER" id="PTHR12526">
    <property type="entry name" value="GLYCOSYLTRANSFERASE"/>
    <property type="match status" value="1"/>
</dbReference>
<feature type="domain" description="Glycosyltransferase subfamily 4-like N-terminal" evidence="4">
    <location>
        <begin position="17"/>
        <end position="214"/>
    </location>
</feature>
<sequence length="858" mass="92526">MRVVQVSAHFPPNLVSGGTLVPQRIARGLADRGHDVHVYAGYLDEDREPLTVWTEDDGHGVAVRWVVTTPWTAWSDPRNSLNPAVTDDFERWLADVRPDVVHLHSLQTLGAGLVGAAHRSGAKVVVTMHDFWWSCARQFLVAPDMRPCSLVVDCGTCPCAVDHAWLERRNALLAAELVHADVVLAPSASAARVLAANGVDPARLVVDENGVPDDDRAPRADPAATSGSDGSVRLMFAGGSDPMKGLPVLLEAVAALPPDGWTLDLYGVDPRVARGAGPLPAAVRFLPAYDRASVAGVMATHDVLVLPSVMRESHSIVTREALAAGLAVVCTDTLGPEEVVEDGVNGVVVPAADAEALGTALARLANDPALVARLRGGKRDVPIRDFTDQLDGLEGLYTDLVRPSHEEEDRVSELDALDAEDALLQRVLFVVGIRGAALRYRGFLPAEALRLRGVHADVRHYRDPEVPRLAARADALVLYRVPATTQILQVVEDVRARPRPVPVLFDIDDLIFDPALEGQVHGLDVLSPEEHALWWRGVARYRTTMELADAYVGSTERLCEHATATTGLPAFRFANGVGVDLARQSDRARGRARAAGPLRIGYFSGTNTHDADWAVVEPAVARVLAQRPDVELWIGGFLTTGAALEPYADRVRRLPMLPWYELPGRLRDVDVNLAPLVLDNTFNEAKSAIKWLEAALVETPTVASPTQPFREAIEDGRTGFLAADVDAWERAIGDLLDDALLRRRVGAAARREALLRWGPHAQAGAYLDALRGAAAVRRAHGPRRSTGWVPVQDDEPFDVAEGWIDAHPGIPDDTRARLVARAAGLPGGRQALAAARVLRAGGPSALARKIADRARAAR</sequence>
<evidence type="ECO:0000313" key="5">
    <source>
        <dbReference type="EMBL" id="MDQ0426497.1"/>
    </source>
</evidence>
<gene>
    <name evidence="5" type="ORF">JO380_002878</name>
</gene>
<evidence type="ECO:0000256" key="3">
    <source>
        <dbReference type="SAM" id="MobiDB-lite"/>
    </source>
</evidence>
<accession>A0ABU0GMB2</accession>
<reference evidence="5 6" key="1">
    <citation type="submission" date="2023-07" db="EMBL/GenBank/DDBJ databases">
        <title>Sequencing the genomes of 1000 actinobacteria strains.</title>
        <authorList>
            <person name="Klenk H.-P."/>
        </authorList>
    </citation>
    <scope>NUCLEOTIDE SEQUENCE [LARGE SCALE GENOMIC DNA]</scope>
    <source>
        <strain evidence="5 6">DSM 14785</strain>
    </source>
</reference>
<name>A0ABU0GMB2_9CELL</name>
<keyword evidence="1" id="KW-0328">Glycosyltransferase</keyword>
<dbReference type="Pfam" id="PF13692">
    <property type="entry name" value="Glyco_trans_1_4"/>
    <property type="match status" value="2"/>
</dbReference>
<dbReference type="SUPFAM" id="SSF53756">
    <property type="entry name" value="UDP-Glycosyltransferase/glycogen phosphorylase"/>
    <property type="match status" value="2"/>
</dbReference>
<dbReference type="EMBL" id="JAUSVM010000001">
    <property type="protein sequence ID" value="MDQ0426497.1"/>
    <property type="molecule type" value="Genomic_DNA"/>
</dbReference>
<evidence type="ECO:0000256" key="1">
    <source>
        <dbReference type="ARBA" id="ARBA00022676"/>
    </source>
</evidence>
<feature type="region of interest" description="Disordered" evidence="3">
    <location>
        <begin position="205"/>
        <end position="231"/>
    </location>
</feature>
<dbReference type="Proteomes" id="UP001240250">
    <property type="component" value="Unassembled WGS sequence"/>
</dbReference>
<evidence type="ECO:0000259" key="4">
    <source>
        <dbReference type="Pfam" id="PF13439"/>
    </source>
</evidence>
<organism evidence="5 6">
    <name type="scientific">Cellulomonas iranensis</name>
    <dbReference type="NCBI Taxonomy" id="76862"/>
    <lineage>
        <taxon>Bacteria</taxon>
        <taxon>Bacillati</taxon>
        <taxon>Actinomycetota</taxon>
        <taxon>Actinomycetes</taxon>
        <taxon>Micrococcales</taxon>
        <taxon>Cellulomonadaceae</taxon>
        <taxon>Cellulomonas</taxon>
    </lineage>
</organism>
<dbReference type="RefSeq" id="WP_070319473.1">
    <property type="nucleotide sequence ID" value="NZ_JAUSVM010000001.1"/>
</dbReference>
<dbReference type="Pfam" id="PF13439">
    <property type="entry name" value="Glyco_transf_4"/>
    <property type="match status" value="1"/>
</dbReference>
<protein>
    <submittedName>
        <fullName evidence="5">Glycosyltransferase involved in cell wall biosynthesis</fullName>
    </submittedName>
</protein>
<evidence type="ECO:0000313" key="6">
    <source>
        <dbReference type="Proteomes" id="UP001240250"/>
    </source>
</evidence>